<dbReference type="GO" id="GO:0098542">
    <property type="term" value="P:defense response to other organism"/>
    <property type="evidence" value="ECO:0000318"/>
    <property type="project" value="GO_Central"/>
</dbReference>
<dbReference type="Gramene" id="PNT72120">
    <property type="protein sequence ID" value="PNT72120"/>
    <property type="gene ID" value="BRADI_2g39576v3"/>
</dbReference>
<dbReference type="ExpressionAtlas" id="A0A2K2DCW5">
    <property type="expression patterns" value="baseline"/>
</dbReference>
<dbReference type="InterPro" id="IPR055414">
    <property type="entry name" value="LRR_R13L4/SHOC2-like"/>
</dbReference>
<evidence type="ECO:0000313" key="8">
    <source>
        <dbReference type="EMBL" id="PNT72120.1"/>
    </source>
</evidence>
<evidence type="ECO:0000256" key="4">
    <source>
        <dbReference type="SAM" id="MobiDB-lite"/>
    </source>
</evidence>
<dbReference type="SUPFAM" id="SSF52540">
    <property type="entry name" value="P-loop containing nucleoside triphosphate hydrolases"/>
    <property type="match status" value="1"/>
</dbReference>
<protein>
    <submittedName>
        <fullName evidence="8 9">Uncharacterized protein</fullName>
    </submittedName>
</protein>
<dbReference type="GO" id="GO:0043531">
    <property type="term" value="F:ADP binding"/>
    <property type="evidence" value="ECO:0007669"/>
    <property type="project" value="InterPro"/>
</dbReference>
<evidence type="ECO:0000259" key="6">
    <source>
        <dbReference type="Pfam" id="PF23559"/>
    </source>
</evidence>
<dbReference type="Proteomes" id="UP000008810">
    <property type="component" value="Chromosome 2"/>
</dbReference>
<evidence type="ECO:0000256" key="3">
    <source>
        <dbReference type="ARBA" id="ARBA00022821"/>
    </source>
</evidence>
<keyword evidence="1" id="KW-0677">Repeat</keyword>
<name>A0A2K2DCW5_BRADI</name>
<proteinExistence type="predicted"/>
<evidence type="ECO:0000256" key="2">
    <source>
        <dbReference type="ARBA" id="ARBA00022741"/>
    </source>
</evidence>
<evidence type="ECO:0000259" key="7">
    <source>
        <dbReference type="Pfam" id="PF23598"/>
    </source>
</evidence>
<dbReference type="InterPro" id="IPR038005">
    <property type="entry name" value="RX-like_CC"/>
</dbReference>
<dbReference type="PRINTS" id="PR00364">
    <property type="entry name" value="DISEASERSIST"/>
</dbReference>
<dbReference type="InterPro" id="IPR002182">
    <property type="entry name" value="NB-ARC"/>
</dbReference>
<dbReference type="InterPro" id="IPR058922">
    <property type="entry name" value="WHD_DRP"/>
</dbReference>
<dbReference type="InParanoid" id="A0A2K2DCW5"/>
<dbReference type="Gene3D" id="3.80.10.10">
    <property type="entry name" value="Ribonuclease Inhibitor"/>
    <property type="match status" value="1"/>
</dbReference>
<dbReference type="Gene3D" id="1.20.5.4130">
    <property type="match status" value="1"/>
</dbReference>
<dbReference type="InterPro" id="IPR044974">
    <property type="entry name" value="Disease_R_plants"/>
</dbReference>
<gene>
    <name evidence="8" type="ORF">BRADI_2g39576v3</name>
</gene>
<feature type="domain" description="Disease resistance protein winged helix" evidence="6">
    <location>
        <begin position="375"/>
        <end position="427"/>
    </location>
</feature>
<sequence>MAELLVSASTGAMGSLLGKLGTMLSDEFKLLKGVRDDISLPIVMADEEKPDPQAKLRVDEVREMSYEIEDSIDKFMLLVDRAPSSMSDGFRKLFSKSMETIKNVKTRHKIGKEVKGIMSQVKEIGDSYTRYLLTQPKNERVDPRLRAIYKDAAELVGVDGPRDELVIGLATRTTTLAKQVYDKLGTNYECRAFVSVSRSPNITMVLSSILSQLRNQDYAHGGDPALIIEQIRNFLQDKRYFIIIDDVWDKQTWQDLNCALVRKDHGSVIIITTRLHDVAKSCCPSDEHLVHKINHLRIFGSEEKCPPNLKEASGEILKKCGGLPLAINAISSLLATGKTEEEWNRVRRSIGFAQGKNYDIDAMNYILSLSYFDLHSIGRVRLVRRWISEGFIHGEDGEDLVELGTTYFYELVNRSLIQPRHIRYDGTASVNCSACAGRTGLGNHHVKDIGRLLQLRYLDICGGKKITELPREIGDLEYLETLDVRVTELHELPESVTRLKRLARLFVLSKVKLPDSIGNMENLQDLRIIDTRVQSVKFLEELGKLTNLRELVICWDDREVDKASCKREKLVSTLCKLDACKLGNLELIFHLREDGGFIGPASFPALRSIRAIKIEHGQVRWFTKWLLSLVNQEELYVLQEVKIEQQDVELVGSIPTLLEFYVNNPSAGPISSSNSGVGFQQLQWLGLCLDVTGLAFEVGTMPNLKELFLRIHGRHYRSAAVGGLDDFRLQHLSNLSYIYVHIDCSGARAADVKTAEVSVEHGRGTPKQSHFANGKDQSPGHVKR</sequence>
<dbReference type="PANTHER" id="PTHR23155">
    <property type="entry name" value="DISEASE RESISTANCE PROTEIN RP"/>
    <property type="match status" value="1"/>
</dbReference>
<keyword evidence="10" id="KW-1185">Reference proteome</keyword>
<keyword evidence="3" id="KW-0611">Plant defense</keyword>
<evidence type="ECO:0000259" key="5">
    <source>
        <dbReference type="Pfam" id="PF00931"/>
    </source>
</evidence>
<dbReference type="EMBL" id="CM000881">
    <property type="protein sequence ID" value="PNT72120.1"/>
    <property type="molecule type" value="Genomic_DNA"/>
</dbReference>
<dbReference type="CDD" id="cd14798">
    <property type="entry name" value="RX-CC_like"/>
    <property type="match status" value="1"/>
</dbReference>
<feature type="domain" description="NB-ARC" evidence="5">
    <location>
        <begin position="174"/>
        <end position="293"/>
    </location>
</feature>
<dbReference type="Gene3D" id="3.40.50.300">
    <property type="entry name" value="P-loop containing nucleotide triphosphate hydrolases"/>
    <property type="match status" value="1"/>
</dbReference>
<dbReference type="Pfam" id="PF23559">
    <property type="entry name" value="WHD_DRP"/>
    <property type="match status" value="1"/>
</dbReference>
<evidence type="ECO:0000256" key="1">
    <source>
        <dbReference type="ARBA" id="ARBA00022737"/>
    </source>
</evidence>
<dbReference type="Pfam" id="PF00931">
    <property type="entry name" value="NB-ARC"/>
    <property type="match status" value="1"/>
</dbReference>
<dbReference type="Gene3D" id="1.10.8.430">
    <property type="entry name" value="Helical domain of apoptotic protease-activating factors"/>
    <property type="match status" value="1"/>
</dbReference>
<dbReference type="PANTHER" id="PTHR23155:SF901">
    <property type="entry name" value="DISEASE RESISTANCE PROTEIN RPM1"/>
    <property type="match status" value="1"/>
</dbReference>
<evidence type="ECO:0000313" key="9">
    <source>
        <dbReference type="EnsemblPlants" id="PNT72120"/>
    </source>
</evidence>
<dbReference type="SUPFAM" id="SSF52058">
    <property type="entry name" value="L domain-like"/>
    <property type="match status" value="1"/>
</dbReference>
<dbReference type="Pfam" id="PF23598">
    <property type="entry name" value="LRR_14"/>
    <property type="match status" value="1"/>
</dbReference>
<accession>A0A2K2DCW5</accession>
<evidence type="ECO:0000313" key="10">
    <source>
        <dbReference type="Proteomes" id="UP000008810"/>
    </source>
</evidence>
<dbReference type="OrthoDB" id="687203at2759"/>
<feature type="domain" description="Disease resistance R13L4/SHOC-2-like LRR" evidence="7">
    <location>
        <begin position="439"/>
        <end position="761"/>
    </location>
</feature>
<keyword evidence="2" id="KW-0547">Nucleotide-binding</keyword>
<dbReference type="InterPro" id="IPR027417">
    <property type="entry name" value="P-loop_NTPase"/>
</dbReference>
<dbReference type="EnsemblPlants" id="PNT72120">
    <property type="protein sequence ID" value="PNT72120"/>
    <property type="gene ID" value="BRADI_2g39576v3"/>
</dbReference>
<organism evidence="8">
    <name type="scientific">Brachypodium distachyon</name>
    <name type="common">Purple false brome</name>
    <name type="synonym">Trachynia distachya</name>
    <dbReference type="NCBI Taxonomy" id="15368"/>
    <lineage>
        <taxon>Eukaryota</taxon>
        <taxon>Viridiplantae</taxon>
        <taxon>Streptophyta</taxon>
        <taxon>Embryophyta</taxon>
        <taxon>Tracheophyta</taxon>
        <taxon>Spermatophyta</taxon>
        <taxon>Magnoliopsida</taxon>
        <taxon>Liliopsida</taxon>
        <taxon>Poales</taxon>
        <taxon>Poaceae</taxon>
        <taxon>BOP clade</taxon>
        <taxon>Pooideae</taxon>
        <taxon>Stipodae</taxon>
        <taxon>Brachypodieae</taxon>
        <taxon>Brachypodium</taxon>
    </lineage>
</organism>
<reference evidence="9" key="3">
    <citation type="submission" date="2018-08" db="UniProtKB">
        <authorList>
            <consortium name="EnsemblPlants"/>
        </authorList>
    </citation>
    <scope>IDENTIFICATION</scope>
    <source>
        <strain evidence="9">cv. Bd21</strain>
    </source>
</reference>
<dbReference type="InterPro" id="IPR032675">
    <property type="entry name" value="LRR_dom_sf"/>
</dbReference>
<reference evidence="8" key="2">
    <citation type="submission" date="2017-06" db="EMBL/GenBank/DDBJ databases">
        <title>WGS assembly of Brachypodium distachyon.</title>
        <authorList>
            <consortium name="The International Brachypodium Initiative"/>
            <person name="Lucas S."/>
            <person name="Harmon-Smith M."/>
            <person name="Lail K."/>
            <person name="Tice H."/>
            <person name="Grimwood J."/>
            <person name="Bruce D."/>
            <person name="Barry K."/>
            <person name="Shu S."/>
            <person name="Lindquist E."/>
            <person name="Wang M."/>
            <person name="Pitluck S."/>
            <person name="Vogel J.P."/>
            <person name="Garvin D.F."/>
            <person name="Mockler T.C."/>
            <person name="Schmutz J."/>
            <person name="Rokhsar D."/>
            <person name="Bevan M.W."/>
        </authorList>
    </citation>
    <scope>NUCLEOTIDE SEQUENCE</scope>
    <source>
        <strain evidence="8">Bd21</strain>
    </source>
</reference>
<dbReference type="InterPro" id="IPR042197">
    <property type="entry name" value="Apaf_helical"/>
</dbReference>
<reference evidence="8 9" key="1">
    <citation type="journal article" date="2010" name="Nature">
        <title>Genome sequencing and analysis of the model grass Brachypodium distachyon.</title>
        <authorList>
            <consortium name="International Brachypodium Initiative"/>
        </authorList>
    </citation>
    <scope>NUCLEOTIDE SEQUENCE [LARGE SCALE GENOMIC DNA]</scope>
    <source>
        <strain evidence="8 9">Bd21</strain>
    </source>
</reference>
<feature type="region of interest" description="Disordered" evidence="4">
    <location>
        <begin position="758"/>
        <end position="784"/>
    </location>
</feature>
<dbReference type="AlphaFoldDB" id="A0A2K2DCW5"/>